<accession>H1SFJ4</accession>
<evidence type="ECO:0000313" key="3">
    <source>
        <dbReference type="Proteomes" id="UP000005808"/>
    </source>
</evidence>
<dbReference type="PATRIC" id="fig|1127483.3.peg.7107"/>
<dbReference type="SUPFAM" id="SSF75304">
    <property type="entry name" value="Amidase signature (AS) enzymes"/>
    <property type="match status" value="1"/>
</dbReference>
<dbReference type="NCBIfam" id="NF005686">
    <property type="entry name" value="PRK07486.1"/>
    <property type="match status" value="1"/>
</dbReference>
<feature type="domain" description="Amidase" evidence="1">
    <location>
        <begin position="48"/>
        <end position="472"/>
    </location>
</feature>
<dbReference type="EMBL" id="AHJE01000112">
    <property type="protein sequence ID" value="EHP38699.1"/>
    <property type="molecule type" value="Genomic_DNA"/>
</dbReference>
<gene>
    <name evidence="2" type="ORF">OR16_35577</name>
</gene>
<protein>
    <submittedName>
        <fullName evidence="2">Amidase</fullName>
    </submittedName>
</protein>
<dbReference type="Proteomes" id="UP000005808">
    <property type="component" value="Unassembled WGS sequence"/>
</dbReference>
<dbReference type="PROSITE" id="PS00571">
    <property type="entry name" value="AMIDASES"/>
    <property type="match status" value="1"/>
</dbReference>
<comment type="caution">
    <text evidence="2">The sequence shown here is derived from an EMBL/GenBank/DDBJ whole genome shotgun (WGS) entry which is preliminary data.</text>
</comment>
<dbReference type="InterPro" id="IPR036928">
    <property type="entry name" value="AS_sf"/>
</dbReference>
<dbReference type="PANTHER" id="PTHR11895">
    <property type="entry name" value="TRANSAMIDASE"/>
    <property type="match status" value="1"/>
</dbReference>
<reference evidence="2 3" key="1">
    <citation type="journal article" date="2012" name="J. Bacteriol.">
        <title>De Novo Genome Project of Cupriavidus basilensis OR16.</title>
        <authorList>
            <person name="Cserhati M."/>
            <person name="Kriszt B."/>
            <person name="Szoboszlay S."/>
            <person name="Toth A."/>
            <person name="Szabo I."/>
            <person name="Tancsics A."/>
            <person name="Nagy I."/>
            <person name="Horvath B."/>
            <person name="Nagy I."/>
            <person name="Kukolya J."/>
        </authorList>
    </citation>
    <scope>NUCLEOTIDE SEQUENCE [LARGE SCALE GENOMIC DNA]</scope>
    <source>
        <strain evidence="2 3">OR16</strain>
    </source>
</reference>
<name>H1SFJ4_9BURK</name>
<evidence type="ECO:0000259" key="1">
    <source>
        <dbReference type="Pfam" id="PF01425"/>
    </source>
</evidence>
<proteinExistence type="predicted"/>
<dbReference type="InterPro" id="IPR023631">
    <property type="entry name" value="Amidase_dom"/>
</dbReference>
<dbReference type="GO" id="GO:0003824">
    <property type="term" value="F:catalytic activity"/>
    <property type="evidence" value="ECO:0007669"/>
    <property type="project" value="InterPro"/>
</dbReference>
<dbReference type="Gene3D" id="3.90.1300.10">
    <property type="entry name" value="Amidase signature (AS) domain"/>
    <property type="match status" value="1"/>
</dbReference>
<dbReference type="InterPro" id="IPR020556">
    <property type="entry name" value="Amidase_CS"/>
</dbReference>
<evidence type="ECO:0000313" key="2">
    <source>
        <dbReference type="EMBL" id="EHP38699.1"/>
    </source>
</evidence>
<sequence length="491" mass="51457">MQGGKRQRGADKNAMAKQGDRNLMEDICYLGAVEMARAIRTRELGVREVVDAHIARIQRVNPAINAIVTTTFDEALAAADAADTALAHGAVPGPLFGLPVAHKDSFLSAGVRTTFGSAVYRDFVPAQDSAVVARQRAAGAIMLGKTNLPEFGAGSHTFNAVFGATRNPYRQDVSAGGSSGGSAAALAAGMVALADGSDMGGSLRNPASFCNVVGLRASIGRVPMTPANHAFNTLTVGGPMGRSVADVALMFSVLAGDHPADPLAIASDASDFATLPRVDGKGLRVAVSPTLGGLPFEPAVSRMLQEGIRQCQALGCTVDEAEPDFSGADHAFEVLRALAFATNYGAARAEHGELMKETVRWNIDLGLAQDGAAIAEAARAHSRMFARMQALLARYDVLIAPVSQVTPFAVETEYPQSIEGVPMPSYIGWMRSSYRITITGHPAISVPCGFTDDGLPVGLQIVGKYRGERALLAFAQLFEQANPAGRIRPAI</sequence>
<dbReference type="Pfam" id="PF01425">
    <property type="entry name" value="Amidase"/>
    <property type="match status" value="1"/>
</dbReference>
<dbReference type="AlphaFoldDB" id="H1SFJ4"/>
<dbReference type="PANTHER" id="PTHR11895:SF76">
    <property type="entry name" value="INDOLEACETAMIDE HYDROLASE"/>
    <property type="match status" value="1"/>
</dbReference>
<dbReference type="InterPro" id="IPR000120">
    <property type="entry name" value="Amidase"/>
</dbReference>
<organism evidence="2 3">
    <name type="scientific">Cupriavidus basilensis OR16</name>
    <dbReference type="NCBI Taxonomy" id="1127483"/>
    <lineage>
        <taxon>Bacteria</taxon>
        <taxon>Pseudomonadati</taxon>
        <taxon>Pseudomonadota</taxon>
        <taxon>Betaproteobacteria</taxon>
        <taxon>Burkholderiales</taxon>
        <taxon>Burkholderiaceae</taxon>
        <taxon>Cupriavidus</taxon>
    </lineage>
</organism>